<evidence type="ECO:0000259" key="3">
    <source>
        <dbReference type="PROSITE" id="PS50977"/>
    </source>
</evidence>
<dbReference type="EMBL" id="FWFL01000021">
    <property type="protein sequence ID" value="SLN70435.1"/>
    <property type="molecule type" value="Genomic_DNA"/>
</dbReference>
<dbReference type="Gene3D" id="1.10.357.10">
    <property type="entry name" value="Tetracycline Repressor, domain 2"/>
    <property type="match status" value="1"/>
</dbReference>
<evidence type="ECO:0000313" key="4">
    <source>
        <dbReference type="EMBL" id="SLN70435.1"/>
    </source>
</evidence>
<evidence type="ECO:0000256" key="1">
    <source>
        <dbReference type="ARBA" id="ARBA00023125"/>
    </source>
</evidence>
<dbReference type="PROSITE" id="PS50977">
    <property type="entry name" value="HTH_TETR_2"/>
    <property type="match status" value="1"/>
</dbReference>
<dbReference type="Pfam" id="PF00440">
    <property type="entry name" value="TetR_N"/>
    <property type="match status" value="1"/>
</dbReference>
<accession>A0A1Y5TX37</accession>
<gene>
    <name evidence="4" type="primary">srpR_2</name>
    <name evidence="4" type="ORF">PEL8287_03906</name>
</gene>
<protein>
    <submittedName>
        <fullName evidence="4">HTH-type transcriptional regulator SrpR</fullName>
    </submittedName>
</protein>
<dbReference type="InterPro" id="IPR001647">
    <property type="entry name" value="HTH_TetR"/>
</dbReference>
<evidence type="ECO:0000313" key="5">
    <source>
        <dbReference type="Proteomes" id="UP000193827"/>
    </source>
</evidence>
<feature type="DNA-binding region" description="H-T-H motif" evidence="2">
    <location>
        <begin position="38"/>
        <end position="57"/>
    </location>
</feature>
<dbReference type="Proteomes" id="UP000193827">
    <property type="component" value="Unassembled WGS sequence"/>
</dbReference>
<dbReference type="GO" id="GO:0003700">
    <property type="term" value="F:DNA-binding transcription factor activity"/>
    <property type="evidence" value="ECO:0007669"/>
    <property type="project" value="TreeGrafter"/>
</dbReference>
<evidence type="ECO:0000256" key="2">
    <source>
        <dbReference type="PROSITE-ProRule" id="PRU00335"/>
    </source>
</evidence>
<keyword evidence="1 2" id="KW-0238">DNA-binding</keyword>
<sequence>MARKYQQKKRAAAQEETRQRIVEAAIKLHQSKGPAATSMRDVAQEAGVGTVTVYRHFADDMELLSACSGTYFERHPLPDLEEWAAVEGSEERFRHGLAAAYSFHRETEPMISSVIDELRGSPIMAPYNGYWKTAGEILLAAFPEPARQDPLLTATIALALDFETWRLLALHQGLSDEQVTNLMTRLLRDGR</sequence>
<keyword evidence="5" id="KW-1185">Reference proteome</keyword>
<dbReference type="SUPFAM" id="SSF46689">
    <property type="entry name" value="Homeodomain-like"/>
    <property type="match status" value="1"/>
</dbReference>
<dbReference type="AlphaFoldDB" id="A0A1Y5TX37"/>
<dbReference type="GO" id="GO:0000976">
    <property type="term" value="F:transcription cis-regulatory region binding"/>
    <property type="evidence" value="ECO:0007669"/>
    <property type="project" value="TreeGrafter"/>
</dbReference>
<dbReference type="PRINTS" id="PR00455">
    <property type="entry name" value="HTHTETR"/>
</dbReference>
<organism evidence="4 5">
    <name type="scientific">Roseovarius litorisediminis</name>
    <dbReference type="NCBI Taxonomy" id="1312363"/>
    <lineage>
        <taxon>Bacteria</taxon>
        <taxon>Pseudomonadati</taxon>
        <taxon>Pseudomonadota</taxon>
        <taxon>Alphaproteobacteria</taxon>
        <taxon>Rhodobacterales</taxon>
        <taxon>Roseobacteraceae</taxon>
        <taxon>Roseovarius</taxon>
    </lineage>
</organism>
<proteinExistence type="predicted"/>
<reference evidence="4 5" key="1">
    <citation type="submission" date="2017-03" db="EMBL/GenBank/DDBJ databases">
        <authorList>
            <person name="Afonso C.L."/>
            <person name="Miller P.J."/>
            <person name="Scott M.A."/>
            <person name="Spackman E."/>
            <person name="Goraichik I."/>
            <person name="Dimitrov K.M."/>
            <person name="Suarez D.L."/>
            <person name="Swayne D.E."/>
        </authorList>
    </citation>
    <scope>NUCLEOTIDE SEQUENCE [LARGE SCALE GENOMIC DNA]</scope>
    <source>
        <strain evidence="4 5">CECT 8287</strain>
    </source>
</reference>
<dbReference type="InterPro" id="IPR050109">
    <property type="entry name" value="HTH-type_TetR-like_transc_reg"/>
</dbReference>
<dbReference type="InterPro" id="IPR009057">
    <property type="entry name" value="Homeodomain-like_sf"/>
</dbReference>
<name>A0A1Y5TX37_9RHOB</name>
<dbReference type="PANTHER" id="PTHR30055:SF226">
    <property type="entry name" value="HTH-TYPE TRANSCRIPTIONAL REGULATOR PKSA"/>
    <property type="match status" value="1"/>
</dbReference>
<dbReference type="PANTHER" id="PTHR30055">
    <property type="entry name" value="HTH-TYPE TRANSCRIPTIONAL REGULATOR RUTR"/>
    <property type="match status" value="1"/>
</dbReference>
<feature type="domain" description="HTH tetR-type" evidence="3">
    <location>
        <begin position="15"/>
        <end position="75"/>
    </location>
</feature>